<dbReference type="EMBL" id="JAMAST010000030">
    <property type="protein sequence ID" value="MCL1632974.1"/>
    <property type="molecule type" value="Genomic_DNA"/>
</dbReference>
<name>A0ABT0MFC2_9BACL</name>
<dbReference type="Proteomes" id="UP001203004">
    <property type="component" value="Unassembled WGS sequence"/>
</dbReference>
<evidence type="ECO:0000313" key="1">
    <source>
        <dbReference type="EMBL" id="MCL1632974.1"/>
    </source>
</evidence>
<sequence length="59" mass="6812">HHVLTLVRLLKKMSECLPSTIEMYIENKMTPILLPKLRTRFPIAIRKLGYAKPLAKAKP</sequence>
<protein>
    <recommendedName>
        <fullName evidence="3">IS4 family transposase</fullName>
    </recommendedName>
</protein>
<comment type="caution">
    <text evidence="1">The sequence shown here is derived from an EMBL/GenBank/DDBJ whole genome shotgun (WGS) entry which is preliminary data.</text>
</comment>
<reference evidence="1 2" key="1">
    <citation type="submission" date="2022-05" db="EMBL/GenBank/DDBJ databases">
        <title>Sporolactobacillus sp nov CPB3-1, isolated from tree bark (Mangifera indica L.).</title>
        <authorList>
            <person name="Phuengjayaem S."/>
            <person name="Tanasupawat S."/>
        </authorList>
    </citation>
    <scope>NUCLEOTIDE SEQUENCE [LARGE SCALE GENOMIC DNA]</scope>
    <source>
        <strain evidence="1 2">CPB3-1</strain>
    </source>
</reference>
<evidence type="ECO:0000313" key="2">
    <source>
        <dbReference type="Proteomes" id="UP001203004"/>
    </source>
</evidence>
<evidence type="ECO:0008006" key="3">
    <source>
        <dbReference type="Google" id="ProtNLM"/>
    </source>
</evidence>
<accession>A0ABT0MFC2</accession>
<proteinExistence type="predicted"/>
<gene>
    <name evidence="1" type="ORF">M3N64_13695</name>
</gene>
<keyword evidence="2" id="KW-1185">Reference proteome</keyword>
<organism evidence="1 2">
    <name type="scientific">Sporolactobacillus mangiferae</name>
    <dbReference type="NCBI Taxonomy" id="2940498"/>
    <lineage>
        <taxon>Bacteria</taxon>
        <taxon>Bacillati</taxon>
        <taxon>Bacillota</taxon>
        <taxon>Bacilli</taxon>
        <taxon>Bacillales</taxon>
        <taxon>Sporolactobacillaceae</taxon>
        <taxon>Sporolactobacillus</taxon>
    </lineage>
</organism>
<feature type="non-terminal residue" evidence="1">
    <location>
        <position position="1"/>
    </location>
</feature>